<evidence type="ECO:0000256" key="10">
    <source>
        <dbReference type="SAM" id="SignalP"/>
    </source>
</evidence>
<dbReference type="InterPro" id="IPR000297">
    <property type="entry name" value="PPIase_PpiC"/>
</dbReference>
<dbReference type="InterPro" id="IPR027304">
    <property type="entry name" value="Trigger_fact/SurA_dom_sf"/>
</dbReference>
<dbReference type="InterPro" id="IPR015391">
    <property type="entry name" value="SurA_N"/>
</dbReference>
<evidence type="ECO:0000313" key="12">
    <source>
        <dbReference type="EMBL" id="TPE61048.1"/>
    </source>
</evidence>
<keyword evidence="2 10" id="KW-0732">Signal</keyword>
<protein>
    <recommendedName>
        <fullName evidence="1">Parvulin-like PPIase</fullName>
    </recommendedName>
    <alternativeName>
        <fullName evidence="7">Peptidyl-prolyl cis-trans isomerase plp</fullName>
    </alternativeName>
    <alternativeName>
        <fullName evidence="8">Rotamase plp</fullName>
    </alternativeName>
</protein>
<dbReference type="PANTHER" id="PTHR47637:SF1">
    <property type="entry name" value="CHAPERONE SURA"/>
    <property type="match status" value="1"/>
</dbReference>
<keyword evidence="3" id="KW-0574">Periplasm</keyword>
<evidence type="ECO:0000256" key="1">
    <source>
        <dbReference type="ARBA" id="ARBA00018370"/>
    </source>
</evidence>
<evidence type="ECO:0000256" key="3">
    <source>
        <dbReference type="ARBA" id="ARBA00022764"/>
    </source>
</evidence>
<evidence type="ECO:0000256" key="4">
    <source>
        <dbReference type="ARBA" id="ARBA00023110"/>
    </source>
</evidence>
<dbReference type="AlphaFoldDB" id="A0A501XK29"/>
<dbReference type="PANTHER" id="PTHR47637">
    <property type="entry name" value="CHAPERONE SURA"/>
    <property type="match status" value="1"/>
</dbReference>
<feature type="signal peptide" evidence="10">
    <location>
        <begin position="1"/>
        <end position="26"/>
    </location>
</feature>
<evidence type="ECO:0000256" key="8">
    <source>
        <dbReference type="ARBA" id="ARBA00031484"/>
    </source>
</evidence>
<dbReference type="InterPro" id="IPR046357">
    <property type="entry name" value="PPIase_dom_sf"/>
</dbReference>
<keyword evidence="4 9" id="KW-0697">Rotamase</keyword>
<evidence type="ECO:0000256" key="7">
    <source>
        <dbReference type="ARBA" id="ARBA00030642"/>
    </source>
</evidence>
<feature type="chain" id="PRO_5021377935" description="Parvulin-like PPIase" evidence="10">
    <location>
        <begin position="27"/>
        <end position="455"/>
    </location>
</feature>
<dbReference type="Gene3D" id="3.10.50.40">
    <property type="match status" value="1"/>
</dbReference>
<dbReference type="PROSITE" id="PS50198">
    <property type="entry name" value="PPIC_PPIASE_2"/>
    <property type="match status" value="1"/>
</dbReference>
<evidence type="ECO:0000313" key="13">
    <source>
        <dbReference type="Proteomes" id="UP000319897"/>
    </source>
</evidence>
<evidence type="ECO:0000256" key="6">
    <source>
        <dbReference type="ARBA" id="ARBA00023235"/>
    </source>
</evidence>
<organism evidence="12 13">
    <name type="scientific">Sandaracinobacter neustonicus</name>
    <dbReference type="NCBI Taxonomy" id="1715348"/>
    <lineage>
        <taxon>Bacteria</taxon>
        <taxon>Pseudomonadati</taxon>
        <taxon>Pseudomonadota</taxon>
        <taxon>Alphaproteobacteria</taxon>
        <taxon>Sphingomonadales</taxon>
        <taxon>Sphingosinicellaceae</taxon>
        <taxon>Sandaracinobacter</taxon>
    </lineage>
</organism>
<sequence>MTTFQKYCRRGVAVAVLAAVPLASNAQQVTGGGQTASQRHAAAAALQLPDITVFGTFDPNVRKATAIVNGDIITDTDVDHRLALVMIANSGNVSHEEKEVLRLQVLRNLIDEKLQIQEAAQNEVKVPEEEVEQAYSRVAANFRQSKEAFEVFLRENGSSPASIKQQIRAEITWNRLLRRKVEPFINVGDDEVQAVIRKLEEAKGKDEFRVGEIFLSATPETQGQAMADAARIVEQVRNGASFVAYARQFSEASSAALGGDLGWVRAEQLSPALQGIVTALPRGGVSDPVPVPGGVTVIALVDKRQVLSADPSAAILSLKQMTLPLPDNITEAEARKLAANMQEKTRNMGGCGKADEVARSIGAAIVSNDQLRMGDLPQQLQQILGQMPIGAATPPFGSAQDGLRVLVLCGRDDPPANANVPSFDQVYGQLNDTRVNSAARRYLRDLRRDAVIDYR</sequence>
<reference evidence="12 13" key="1">
    <citation type="submission" date="2019-06" db="EMBL/GenBank/DDBJ databases">
        <authorList>
            <person name="Lee I."/>
            <person name="Jang G.I."/>
            <person name="Hwang C.Y."/>
        </authorList>
    </citation>
    <scope>NUCLEOTIDE SEQUENCE [LARGE SCALE GENOMIC DNA]</scope>
    <source>
        <strain evidence="12 13">PAMC 28131</strain>
    </source>
</reference>
<dbReference type="RefSeq" id="WP_140928106.1">
    <property type="nucleotide sequence ID" value="NZ_VFSU01000024.1"/>
</dbReference>
<keyword evidence="5" id="KW-0143">Chaperone</keyword>
<dbReference type="EMBL" id="VFSU01000024">
    <property type="protein sequence ID" value="TPE61048.1"/>
    <property type="molecule type" value="Genomic_DNA"/>
</dbReference>
<dbReference type="Proteomes" id="UP000319897">
    <property type="component" value="Unassembled WGS sequence"/>
</dbReference>
<evidence type="ECO:0000256" key="2">
    <source>
        <dbReference type="ARBA" id="ARBA00022729"/>
    </source>
</evidence>
<evidence type="ECO:0000259" key="11">
    <source>
        <dbReference type="PROSITE" id="PS50198"/>
    </source>
</evidence>
<dbReference type="SUPFAM" id="SSF109998">
    <property type="entry name" value="Triger factor/SurA peptide-binding domain-like"/>
    <property type="match status" value="1"/>
</dbReference>
<dbReference type="Pfam" id="PF00639">
    <property type="entry name" value="Rotamase"/>
    <property type="match status" value="1"/>
</dbReference>
<dbReference type="InterPro" id="IPR050280">
    <property type="entry name" value="OMP_Chaperone_SurA"/>
</dbReference>
<dbReference type="SUPFAM" id="SSF54534">
    <property type="entry name" value="FKBP-like"/>
    <property type="match status" value="1"/>
</dbReference>
<dbReference type="GO" id="GO:0003755">
    <property type="term" value="F:peptidyl-prolyl cis-trans isomerase activity"/>
    <property type="evidence" value="ECO:0007669"/>
    <property type="project" value="UniProtKB-KW"/>
</dbReference>
<dbReference type="Gene3D" id="1.10.4030.10">
    <property type="entry name" value="Porin chaperone SurA, peptide-binding domain"/>
    <property type="match status" value="1"/>
</dbReference>
<accession>A0A501XK29</accession>
<name>A0A501XK29_9SPHN</name>
<dbReference type="OrthoDB" id="9791746at2"/>
<feature type="domain" description="PpiC" evidence="11">
    <location>
        <begin position="205"/>
        <end position="302"/>
    </location>
</feature>
<evidence type="ECO:0000256" key="5">
    <source>
        <dbReference type="ARBA" id="ARBA00023186"/>
    </source>
</evidence>
<evidence type="ECO:0000256" key="9">
    <source>
        <dbReference type="PROSITE-ProRule" id="PRU00278"/>
    </source>
</evidence>
<keyword evidence="13" id="KW-1185">Reference proteome</keyword>
<gene>
    <name evidence="12" type="ORF">FJQ54_09090</name>
</gene>
<dbReference type="Pfam" id="PF09312">
    <property type="entry name" value="SurA_N"/>
    <property type="match status" value="1"/>
</dbReference>
<comment type="caution">
    <text evidence="12">The sequence shown here is derived from an EMBL/GenBank/DDBJ whole genome shotgun (WGS) entry which is preliminary data.</text>
</comment>
<proteinExistence type="predicted"/>
<keyword evidence="6 9" id="KW-0413">Isomerase</keyword>